<feature type="region of interest" description="Disordered" evidence="6">
    <location>
        <begin position="612"/>
        <end position="669"/>
    </location>
</feature>
<comment type="caution">
    <text evidence="8">The sequence shown here is derived from an EMBL/GenBank/DDBJ whole genome shotgun (WGS) entry which is preliminary data.</text>
</comment>
<dbReference type="GO" id="GO:0015627">
    <property type="term" value="C:type II protein secretion system complex"/>
    <property type="evidence" value="ECO:0007669"/>
    <property type="project" value="TreeGrafter"/>
</dbReference>
<keyword evidence="3" id="KW-0472">Membrane</keyword>
<dbReference type="InterPro" id="IPR011990">
    <property type="entry name" value="TPR-like_helical_dom_sf"/>
</dbReference>
<dbReference type="Pfam" id="PF07660">
    <property type="entry name" value="STN"/>
    <property type="match status" value="1"/>
</dbReference>
<dbReference type="OrthoDB" id="9775455at2"/>
<dbReference type="InterPro" id="IPR011662">
    <property type="entry name" value="Secretin/TonB_short_N"/>
</dbReference>
<evidence type="ECO:0000313" key="8">
    <source>
        <dbReference type="EMBL" id="RIX83207.1"/>
    </source>
</evidence>
<organism evidence="8 9">
    <name type="scientific">Acidovorax cavernicola</name>
    <dbReference type="NCBI Taxonomy" id="1675792"/>
    <lineage>
        <taxon>Bacteria</taxon>
        <taxon>Pseudomonadati</taxon>
        <taxon>Pseudomonadota</taxon>
        <taxon>Betaproteobacteria</taxon>
        <taxon>Burkholderiales</taxon>
        <taxon>Comamonadaceae</taxon>
        <taxon>Acidovorax</taxon>
    </lineage>
</organism>
<evidence type="ECO:0000256" key="5">
    <source>
        <dbReference type="RuleBase" id="RU004003"/>
    </source>
</evidence>
<reference evidence="8 9" key="1">
    <citation type="submission" date="2018-09" db="EMBL/GenBank/DDBJ databases">
        <title>Acidovorax cavernicola nov. sp. isolated from Gruta de las Maravillas (Aracena, Spain).</title>
        <authorList>
            <person name="Jurado V."/>
            <person name="Gutierrez-Patricio S."/>
            <person name="Gonzalez-Pimentel J.L."/>
            <person name="Miller A.Z."/>
            <person name="Laiz L."/>
            <person name="Saiz-Jimenez C."/>
        </authorList>
    </citation>
    <scope>NUCLEOTIDE SEQUENCE [LARGE SCALE GENOMIC DNA]</scope>
    <source>
        <strain evidence="8 9">1011MAR4D40.2</strain>
    </source>
</reference>
<dbReference type="SUPFAM" id="SSF48452">
    <property type="entry name" value="TPR-like"/>
    <property type="match status" value="1"/>
</dbReference>
<dbReference type="PRINTS" id="PR00811">
    <property type="entry name" value="BCTERIALGSPD"/>
</dbReference>
<dbReference type="InterPro" id="IPR004846">
    <property type="entry name" value="T2SS/T3SS_dom"/>
</dbReference>
<dbReference type="Pfam" id="PF00263">
    <property type="entry name" value="Secretin"/>
    <property type="match status" value="1"/>
</dbReference>
<feature type="compositionally biased region" description="Polar residues" evidence="6">
    <location>
        <begin position="627"/>
        <end position="645"/>
    </location>
</feature>
<evidence type="ECO:0000256" key="6">
    <source>
        <dbReference type="SAM" id="MobiDB-lite"/>
    </source>
</evidence>
<dbReference type="SMART" id="SM00965">
    <property type="entry name" value="STN"/>
    <property type="match status" value="1"/>
</dbReference>
<dbReference type="InterPro" id="IPR038591">
    <property type="entry name" value="NolW-like_sf"/>
</dbReference>
<protein>
    <recommendedName>
        <fullName evidence="7">Secretin/TonB short N-terminal domain-containing protein</fullName>
    </recommendedName>
</protein>
<dbReference type="GO" id="GO:0009306">
    <property type="term" value="P:protein secretion"/>
    <property type="evidence" value="ECO:0007669"/>
    <property type="project" value="InterPro"/>
</dbReference>
<gene>
    <name evidence="8" type="ORF">D3H34_07160</name>
</gene>
<evidence type="ECO:0000256" key="3">
    <source>
        <dbReference type="ARBA" id="ARBA00023136"/>
    </source>
</evidence>
<accession>A0A9X8GWV7</accession>
<keyword evidence="4" id="KW-0998">Cell outer membrane</keyword>
<comment type="subcellular location">
    <subcellularLocation>
        <location evidence="1">Membrane</location>
    </subcellularLocation>
</comment>
<feature type="region of interest" description="Disordered" evidence="6">
    <location>
        <begin position="1"/>
        <end position="30"/>
    </location>
</feature>
<evidence type="ECO:0000256" key="1">
    <source>
        <dbReference type="ARBA" id="ARBA00004370"/>
    </source>
</evidence>
<evidence type="ECO:0000256" key="4">
    <source>
        <dbReference type="ARBA" id="ARBA00023237"/>
    </source>
</evidence>
<evidence type="ECO:0000259" key="7">
    <source>
        <dbReference type="SMART" id="SM00965"/>
    </source>
</evidence>
<evidence type="ECO:0000256" key="2">
    <source>
        <dbReference type="ARBA" id="ARBA00022448"/>
    </source>
</evidence>
<feature type="compositionally biased region" description="Low complexity" evidence="6">
    <location>
        <begin position="646"/>
        <end position="663"/>
    </location>
</feature>
<dbReference type="AlphaFoldDB" id="A0A9X8GWV7"/>
<dbReference type="GO" id="GO:0019867">
    <property type="term" value="C:outer membrane"/>
    <property type="evidence" value="ECO:0007669"/>
    <property type="project" value="InterPro"/>
</dbReference>
<sequence>MESRESHCDPGPVAIPTSERGPLSSRGGRAMKKKTVVPPVLPKLTVLVLLLGILSGCATYLEERRADQLLAEGNTEAALVMLSQLAKSDPTGYRLKHLQVRDGYLRDLLQKARRAAAERRTAAAEEGYRTILRLDPQNEPALAGLAALEGEAREVQTMAQASQSLKNGDTAGAMRSLSAVLAENASQPEAQRLLQGIELERNRGLTADPLLSDALRRPVTLELRDVGIQTVLEILSRTSNVNFVLDKDVKTDIKTTIFAKNTSVEDALNLVLRTSQLSKKILNESTLLIYADTEEKKKRYEDLVMRTFYLKNADPKRMQEMVKTLIAPKSMYVDDRFKMMVVRDNLDVIAAIERLVATYDIADPEVLLEVEILEVNSNGLLNLGIQYPDRITASVFGRAGQPGQLTVNELRNLNRNNFELFLPDPLLALNLKQTSTDAKTLANPRIRVTNRQKAKVLIGDKVPVITTTTNQTSSASMESVNYLDVGLKLEVVPEIHVNSEVTIAIDLEVSNVVKEVRSTTGLLAYQIGTRNASTMLRLRDGETQVLAGLLKDEQNNNSAGIPGLGTVPGVGRLFSNQTSTNGRSEIVLLITPRIVRSMPTPAAHVVEFPSGTADSASVRPMRLTPAGQYSGSDAQLTQPASSSTEQPQPSAGAASSAAPSQPGTGQGAK</sequence>
<keyword evidence="9" id="KW-1185">Reference proteome</keyword>
<dbReference type="Gene3D" id="3.30.1370.130">
    <property type="match status" value="1"/>
</dbReference>
<dbReference type="PRINTS" id="PR01032">
    <property type="entry name" value="PHAGEIV"/>
</dbReference>
<feature type="domain" description="Secretin/TonB short N-terminal" evidence="7">
    <location>
        <begin position="241"/>
        <end position="292"/>
    </location>
</feature>
<evidence type="ECO:0000313" key="9">
    <source>
        <dbReference type="Proteomes" id="UP000265619"/>
    </source>
</evidence>
<dbReference type="EMBL" id="QXMN01000005">
    <property type="protein sequence ID" value="RIX83207.1"/>
    <property type="molecule type" value="Genomic_DNA"/>
</dbReference>
<dbReference type="PANTHER" id="PTHR30332">
    <property type="entry name" value="PROBABLE GENERAL SECRETION PATHWAY PROTEIN D"/>
    <property type="match status" value="1"/>
</dbReference>
<dbReference type="InterPro" id="IPR050810">
    <property type="entry name" value="Bact_Secretion_Sys_Channel"/>
</dbReference>
<dbReference type="Proteomes" id="UP000265619">
    <property type="component" value="Unassembled WGS sequence"/>
</dbReference>
<proteinExistence type="inferred from homology"/>
<name>A0A9X8GWV7_9BURK</name>
<comment type="similarity">
    <text evidence="5">Belongs to the bacterial secretin family.</text>
</comment>
<dbReference type="PANTHER" id="PTHR30332:SF17">
    <property type="entry name" value="TYPE IV PILIATION SYSTEM PROTEIN DR_0774-RELATED"/>
    <property type="match status" value="1"/>
</dbReference>
<keyword evidence="2" id="KW-0813">Transport</keyword>
<dbReference type="InterPro" id="IPR001775">
    <property type="entry name" value="GspD/PilQ"/>
</dbReference>
<dbReference type="Gene3D" id="3.30.1370.120">
    <property type="match status" value="1"/>
</dbReference>